<gene>
    <name evidence="2" type="ORF">DNG_05347</name>
</gene>
<feature type="compositionally biased region" description="Low complexity" evidence="1">
    <location>
        <begin position="56"/>
        <end position="72"/>
    </location>
</feature>
<evidence type="ECO:0000256" key="1">
    <source>
        <dbReference type="SAM" id="MobiDB-lite"/>
    </source>
</evidence>
<feature type="compositionally biased region" description="Basic residues" evidence="1">
    <location>
        <begin position="75"/>
        <end position="85"/>
    </location>
</feature>
<evidence type="ECO:0000313" key="2">
    <source>
        <dbReference type="EMBL" id="SPO02674.1"/>
    </source>
</evidence>
<name>A0AAE8MZI1_9PEZI</name>
<reference evidence="2" key="1">
    <citation type="submission" date="2018-03" db="EMBL/GenBank/DDBJ databases">
        <authorList>
            <person name="Guldener U."/>
        </authorList>
    </citation>
    <scope>NUCLEOTIDE SEQUENCE</scope>
</reference>
<protein>
    <recommendedName>
        <fullName evidence="4">Mating-type switching protein swi10</fullName>
    </recommendedName>
</protein>
<sequence length="418" mass="46239">MDRPSAPSLASSPDNANVNATGNRGSPRARKKLQKTVGLPTSTQHNHQRQHHSRRPTSVSVSVSVSRAAATSHGNGKKARPRVKSSSRQTSSNPRQPPARIPDLSDAKWLEYVRSHHSKESLQLPISMVRDLSYLAVNKQPHHQPLHGSRHKMSSTRRRAKTPVFSIGQLEGLSLSRYATPAGREPAESELTAEQYKRLVDDCDTNSVYSDAHSEPPPSRLGYREEEYEPRRQRSSDDLPSNGGNGLFSPALTAADSGKPVATSPTSDDGTLVSFEEETVYFKPVSFSPEPRSPAHKHSSSFESNASNPFASPNNLSLQICLDLLTRELTSAVSDPDRRQRPGNEISALQVWVMIEAFERLRDQVAEMRLGVGGVSGVEDMFETWIKALYAIHDSLTAETQWREAEESEYETLQEALD</sequence>
<feature type="region of interest" description="Disordered" evidence="1">
    <location>
        <begin position="285"/>
        <end position="307"/>
    </location>
</feature>
<feature type="region of interest" description="Disordered" evidence="1">
    <location>
        <begin position="206"/>
        <end position="272"/>
    </location>
</feature>
<organism evidence="2 3">
    <name type="scientific">Cephalotrichum gorgonifer</name>
    <dbReference type="NCBI Taxonomy" id="2041049"/>
    <lineage>
        <taxon>Eukaryota</taxon>
        <taxon>Fungi</taxon>
        <taxon>Dikarya</taxon>
        <taxon>Ascomycota</taxon>
        <taxon>Pezizomycotina</taxon>
        <taxon>Sordariomycetes</taxon>
        <taxon>Hypocreomycetidae</taxon>
        <taxon>Microascales</taxon>
        <taxon>Microascaceae</taxon>
        <taxon>Cephalotrichum</taxon>
    </lineage>
</organism>
<keyword evidence="3" id="KW-1185">Reference proteome</keyword>
<feature type="compositionally biased region" description="Polar residues" evidence="1">
    <location>
        <begin position="8"/>
        <end position="24"/>
    </location>
</feature>
<dbReference type="EMBL" id="ONZQ02000007">
    <property type="protein sequence ID" value="SPO02674.1"/>
    <property type="molecule type" value="Genomic_DNA"/>
</dbReference>
<comment type="caution">
    <text evidence="2">The sequence shown here is derived from an EMBL/GenBank/DDBJ whole genome shotgun (WGS) entry which is preliminary data.</text>
</comment>
<feature type="compositionally biased region" description="Basic and acidic residues" evidence="1">
    <location>
        <begin position="222"/>
        <end position="237"/>
    </location>
</feature>
<evidence type="ECO:0000313" key="3">
    <source>
        <dbReference type="Proteomes" id="UP001187682"/>
    </source>
</evidence>
<evidence type="ECO:0008006" key="4">
    <source>
        <dbReference type="Google" id="ProtNLM"/>
    </source>
</evidence>
<feature type="region of interest" description="Disordered" evidence="1">
    <location>
        <begin position="1"/>
        <end position="103"/>
    </location>
</feature>
<accession>A0AAE8MZI1</accession>
<proteinExistence type="predicted"/>
<feature type="compositionally biased region" description="Basic residues" evidence="1">
    <location>
        <begin position="46"/>
        <end position="55"/>
    </location>
</feature>
<dbReference type="Proteomes" id="UP001187682">
    <property type="component" value="Unassembled WGS sequence"/>
</dbReference>
<dbReference type="AlphaFoldDB" id="A0AAE8MZI1"/>